<keyword evidence="8" id="KW-0119">Carbohydrate metabolism</keyword>
<dbReference type="EC" id="4.2.1.12" evidence="9"/>
<dbReference type="GO" id="GO:0046872">
    <property type="term" value="F:metal ion binding"/>
    <property type="evidence" value="ECO:0007669"/>
    <property type="project" value="UniProtKB-KW"/>
</dbReference>
<gene>
    <name evidence="12" type="primary">edd</name>
    <name evidence="12" type="ORF">QGN29_02135</name>
</gene>
<dbReference type="GO" id="GO:0051539">
    <property type="term" value="F:4 iron, 4 sulfur cluster binding"/>
    <property type="evidence" value="ECO:0007669"/>
    <property type="project" value="UniProtKB-KW"/>
</dbReference>
<dbReference type="SUPFAM" id="SSF143975">
    <property type="entry name" value="IlvD/EDD N-terminal domain-like"/>
    <property type="match status" value="1"/>
</dbReference>
<evidence type="ECO:0000256" key="8">
    <source>
        <dbReference type="ARBA" id="ARBA00023277"/>
    </source>
</evidence>
<protein>
    <recommendedName>
        <fullName evidence="9">Phosphogluconate dehydratase</fullName>
        <ecNumber evidence="9">4.2.1.12</ecNumber>
    </recommendedName>
</protein>
<evidence type="ECO:0000256" key="3">
    <source>
        <dbReference type="ARBA" id="ARBA00022723"/>
    </source>
</evidence>
<keyword evidence="2" id="KW-0004">4Fe-4S</keyword>
<organism evidence="12 13">
    <name type="scientific">Temperatibacter marinus</name>
    <dbReference type="NCBI Taxonomy" id="1456591"/>
    <lineage>
        <taxon>Bacteria</taxon>
        <taxon>Pseudomonadati</taxon>
        <taxon>Pseudomonadota</taxon>
        <taxon>Alphaproteobacteria</taxon>
        <taxon>Kordiimonadales</taxon>
        <taxon>Temperatibacteraceae</taxon>
        <taxon>Temperatibacter</taxon>
    </lineage>
</organism>
<dbReference type="FunFam" id="3.50.30.80:FF:000001">
    <property type="entry name" value="Dihydroxy-acid dehydratase"/>
    <property type="match status" value="1"/>
</dbReference>
<dbReference type="InterPro" id="IPR056740">
    <property type="entry name" value="ILV_EDD_C"/>
</dbReference>
<dbReference type="InterPro" id="IPR004786">
    <property type="entry name" value="6-phosphgluc_deHydtase"/>
</dbReference>
<dbReference type="GO" id="GO:0019521">
    <property type="term" value="P:D-gluconate metabolic process"/>
    <property type="evidence" value="ECO:0007669"/>
    <property type="project" value="UniProtKB-KW"/>
</dbReference>
<dbReference type="Proteomes" id="UP001268683">
    <property type="component" value="Chromosome"/>
</dbReference>
<dbReference type="EMBL" id="CP123872">
    <property type="protein sequence ID" value="WND03165.1"/>
    <property type="molecule type" value="Genomic_DNA"/>
</dbReference>
<dbReference type="PROSITE" id="PS00886">
    <property type="entry name" value="ILVD_EDD_1"/>
    <property type="match status" value="1"/>
</dbReference>
<dbReference type="AlphaFoldDB" id="A0AA52EEC7"/>
<dbReference type="Gene3D" id="3.50.30.80">
    <property type="entry name" value="IlvD/EDD C-terminal domain-like"/>
    <property type="match status" value="1"/>
</dbReference>
<dbReference type="InterPro" id="IPR037237">
    <property type="entry name" value="IlvD/EDD_N"/>
</dbReference>
<evidence type="ECO:0000259" key="11">
    <source>
        <dbReference type="Pfam" id="PF24877"/>
    </source>
</evidence>
<keyword evidence="13" id="KW-1185">Reference proteome</keyword>
<dbReference type="RefSeq" id="WP_310799014.1">
    <property type="nucleotide sequence ID" value="NZ_CP123872.1"/>
</dbReference>
<feature type="domain" description="Dihydroxy-acid/6-phosphogluconate dehydratase C-terminal" evidence="11">
    <location>
        <begin position="407"/>
        <end position="593"/>
    </location>
</feature>
<dbReference type="NCBIfam" id="TIGR01196">
    <property type="entry name" value="edd"/>
    <property type="match status" value="1"/>
</dbReference>
<dbReference type="InterPro" id="IPR042096">
    <property type="entry name" value="Dihydro-acid_dehy_C"/>
</dbReference>
<name>A0AA52EEC7_9PROT</name>
<dbReference type="PANTHER" id="PTHR43661">
    <property type="entry name" value="D-XYLONATE DEHYDRATASE"/>
    <property type="match status" value="1"/>
</dbReference>
<dbReference type="SUPFAM" id="SSF52016">
    <property type="entry name" value="LeuD/IlvD-like"/>
    <property type="match status" value="1"/>
</dbReference>
<feature type="domain" description="Dihydroxy-acid/6-phosphogluconate dehydratase N-terminal" evidence="10">
    <location>
        <begin position="69"/>
        <end position="380"/>
    </location>
</feature>
<evidence type="ECO:0000259" key="10">
    <source>
        <dbReference type="Pfam" id="PF00920"/>
    </source>
</evidence>
<dbReference type="GO" id="GO:0005829">
    <property type="term" value="C:cytosol"/>
    <property type="evidence" value="ECO:0007669"/>
    <property type="project" value="TreeGrafter"/>
</dbReference>
<evidence type="ECO:0000256" key="2">
    <source>
        <dbReference type="ARBA" id="ARBA00022485"/>
    </source>
</evidence>
<dbReference type="GO" id="GO:0004456">
    <property type="term" value="F:phosphogluconate dehydratase activity"/>
    <property type="evidence" value="ECO:0007669"/>
    <property type="project" value="UniProtKB-UniRule"/>
</dbReference>
<dbReference type="InterPro" id="IPR000581">
    <property type="entry name" value="ILV_EDD_N"/>
</dbReference>
<evidence type="ECO:0000256" key="6">
    <source>
        <dbReference type="ARBA" id="ARBA00023064"/>
    </source>
</evidence>
<dbReference type="KEGG" id="tmk:QGN29_02135"/>
<dbReference type="GO" id="GO:0009255">
    <property type="term" value="P:Entner-Doudoroff pathway through 6-phosphogluconate"/>
    <property type="evidence" value="ECO:0007669"/>
    <property type="project" value="UniProtKB-UniRule"/>
</dbReference>
<evidence type="ECO:0000313" key="12">
    <source>
        <dbReference type="EMBL" id="WND03165.1"/>
    </source>
</evidence>
<comment type="similarity">
    <text evidence="1">Belongs to the IlvD/Edd family.</text>
</comment>
<keyword evidence="3" id="KW-0479">Metal-binding</keyword>
<dbReference type="PANTHER" id="PTHR43661:SF1">
    <property type="entry name" value="PHOSPHOGLUCONATE DEHYDRATASE"/>
    <property type="match status" value="1"/>
</dbReference>
<keyword evidence="6" id="KW-0311">Gluconate utilization</keyword>
<accession>A0AA52EEC7</accession>
<dbReference type="InterPro" id="IPR020558">
    <property type="entry name" value="DiOHA_6PGluconate_deHydtase_CS"/>
</dbReference>
<proteinExistence type="inferred from homology"/>
<evidence type="ECO:0000313" key="13">
    <source>
        <dbReference type="Proteomes" id="UP001268683"/>
    </source>
</evidence>
<sequence>MTNLAIQEITAKIEERSKASRALYLNRIETMKDGGRNKPSLSCGNLAHAFAACPDSEKTMLLDGKVADIAIVSSYNDMLSAHQPYHLMLDQTKEAILKAGGVAQMAGGVPAMCDGVTQGQSGMEMSLFSRDVIALSTAVAMSHNVFDAGLLFGICDKIVPGLLIGALSFGHLPFAFVPAGPMPTGISNSEKQAVRQKFATGEADEKELLMSEARAYHSPGTCTFYGTANSNQMMLEMMGLQLPGSSFVQPTKALRRALSDEVARLMVEKAHDQNALGLGEIVDARSIVNGIIALLSTGGSTNHTLHIVAIAAAAGYKVTWQDFSDISANVPLLSRVYPNGTADVNGFHDAGGVPYVMKQLLDGGFMNSEALTITGETIGNSCFEPVLNEKKELAFSPAPKTPGDVTIVRPHADPFQENGGLAVLKGNIGECVIKVSAVKEEHQVIEAPAVVFHDQDEMIAAYKAGDLEKDFVAVVRFQGPKANGMPELHKLTPSLGVLQDKGFKIALITDGRMSGASGKVPAAIHISPEALLGGQIGRIENGDIIRLDAKNGTLEVMADLESRPQATPPSFSDTYGRDLFAPFRNLVGAAGYGGSIFNPNGIE</sequence>
<evidence type="ECO:0000256" key="1">
    <source>
        <dbReference type="ARBA" id="ARBA00006486"/>
    </source>
</evidence>
<evidence type="ECO:0000256" key="7">
    <source>
        <dbReference type="ARBA" id="ARBA00023239"/>
    </source>
</evidence>
<evidence type="ECO:0000256" key="9">
    <source>
        <dbReference type="NCBIfam" id="TIGR01196"/>
    </source>
</evidence>
<evidence type="ECO:0000256" key="4">
    <source>
        <dbReference type="ARBA" id="ARBA00023004"/>
    </source>
</evidence>
<evidence type="ECO:0000256" key="5">
    <source>
        <dbReference type="ARBA" id="ARBA00023014"/>
    </source>
</evidence>
<keyword evidence="4" id="KW-0408">Iron</keyword>
<dbReference type="Pfam" id="PF00920">
    <property type="entry name" value="ILVD_EDD_N"/>
    <property type="match status" value="1"/>
</dbReference>
<reference evidence="12" key="1">
    <citation type="submission" date="2023-04" db="EMBL/GenBank/DDBJ databases">
        <title>Complete genome sequence of Temperatibacter marinus.</title>
        <authorList>
            <person name="Rong J.-C."/>
            <person name="Yi M.-L."/>
            <person name="Zhao Q."/>
        </authorList>
    </citation>
    <scope>NUCLEOTIDE SEQUENCE</scope>
    <source>
        <strain evidence="12">NBRC 110045</strain>
    </source>
</reference>
<keyword evidence="5" id="KW-0411">Iron-sulfur</keyword>
<dbReference type="PROSITE" id="PS00887">
    <property type="entry name" value="ILVD_EDD_2"/>
    <property type="match status" value="1"/>
</dbReference>
<dbReference type="Pfam" id="PF24877">
    <property type="entry name" value="ILV_EDD_C"/>
    <property type="match status" value="1"/>
</dbReference>
<keyword evidence="7 12" id="KW-0456">Lyase</keyword>